<organism evidence="1">
    <name type="scientific">viral metagenome</name>
    <dbReference type="NCBI Taxonomy" id="1070528"/>
    <lineage>
        <taxon>unclassified sequences</taxon>
        <taxon>metagenomes</taxon>
        <taxon>organismal metagenomes</taxon>
    </lineage>
</organism>
<proteinExistence type="predicted"/>
<evidence type="ECO:0000313" key="1">
    <source>
        <dbReference type="EMBL" id="QHU30574.1"/>
    </source>
</evidence>
<reference evidence="1" key="1">
    <citation type="journal article" date="2020" name="Nature">
        <title>Giant virus diversity and host interactions through global metagenomics.</title>
        <authorList>
            <person name="Schulz F."/>
            <person name="Roux S."/>
            <person name="Paez-Espino D."/>
            <person name="Jungbluth S."/>
            <person name="Walsh D.A."/>
            <person name="Denef V.J."/>
            <person name="McMahon K.D."/>
            <person name="Konstantinidis K.T."/>
            <person name="Eloe-Fadrosh E.A."/>
            <person name="Kyrpides N.C."/>
            <person name="Woyke T."/>
        </authorList>
    </citation>
    <scope>NUCLEOTIDE SEQUENCE</scope>
    <source>
        <strain evidence="1">GVMAG-M-3300027833-19</strain>
    </source>
</reference>
<sequence length="321" mass="36148">MSSITKLIINSGTVFKIKSSDKIIINNNKITIEGDLSDSNCNLEINNAIFDGVSLPSNINSLIARNTQFNNINGNDITVQSSTLVSNTFNRVRVNKITFNSSSITQLIAKTCVMTMIFNDTTVNSLLATGSHIDLKADANSTVTGVKYFGQPPKILSGSSNIVTTQSSQCFVGDSYIKTKCGMQKIKNISNDDLLFKNMKVKKLHKFPIKNNIYLIEIPPNSLSKYVPNKTTYVTPLHMVYYNNEYVFAYKLINVNNIKIINKYVDYLYNITLENNYDSFICNNMFSISYNENINSDDLDIFVPYTQEQKHISHELPLICV</sequence>
<accession>A0A6C0LM00</accession>
<dbReference type="EMBL" id="MN740510">
    <property type="protein sequence ID" value="QHU30574.1"/>
    <property type="molecule type" value="Genomic_DNA"/>
</dbReference>
<name>A0A6C0LM00_9ZZZZ</name>
<protein>
    <recommendedName>
        <fullName evidence="2">Hedgehog/Intein (Hint) domain-containing protein</fullName>
    </recommendedName>
</protein>
<evidence type="ECO:0008006" key="2">
    <source>
        <dbReference type="Google" id="ProtNLM"/>
    </source>
</evidence>
<dbReference type="AlphaFoldDB" id="A0A6C0LM00"/>
<dbReference type="SUPFAM" id="SSF51294">
    <property type="entry name" value="Hedgehog/intein (Hint) domain"/>
    <property type="match status" value="1"/>
</dbReference>
<dbReference type="InterPro" id="IPR036844">
    <property type="entry name" value="Hint_dom_sf"/>
</dbReference>